<protein>
    <submittedName>
        <fullName evidence="4">Fas (tnfrsf6)-associated via death domain</fullName>
    </submittedName>
</protein>
<dbReference type="InterPro" id="IPR016729">
    <property type="entry name" value="FADD"/>
</dbReference>
<feature type="domain" description="Death" evidence="2">
    <location>
        <begin position="103"/>
        <end position="187"/>
    </location>
</feature>
<dbReference type="CTD" id="8772"/>
<evidence type="ECO:0000313" key="5">
    <source>
        <dbReference type="Proteomes" id="UP000261420"/>
    </source>
</evidence>
<dbReference type="InterPro" id="IPR000488">
    <property type="entry name" value="Death_dom"/>
</dbReference>
<dbReference type="PANTHER" id="PTHR15077">
    <property type="entry name" value="FAS-ASSOCIATING DEATH DOMAIN-CONTAINING PROTEIN FADD"/>
    <property type="match status" value="1"/>
</dbReference>
<dbReference type="OMA" id="CKMNLVA"/>
<dbReference type="Ensembl" id="ENSSDUT00000018022.1">
    <property type="protein sequence ID" value="ENSSDUP00000017698.1"/>
    <property type="gene ID" value="ENSSDUG00000012943.1"/>
</dbReference>
<dbReference type="GO" id="GO:0045089">
    <property type="term" value="P:positive regulation of innate immune response"/>
    <property type="evidence" value="ECO:0007669"/>
    <property type="project" value="TreeGrafter"/>
</dbReference>
<dbReference type="GeneTree" id="ENSGT00390000002105"/>
<dbReference type="GO" id="GO:0089720">
    <property type="term" value="F:caspase binding"/>
    <property type="evidence" value="ECO:0007669"/>
    <property type="project" value="TreeGrafter"/>
</dbReference>
<reference evidence="4" key="1">
    <citation type="submission" date="2025-08" db="UniProtKB">
        <authorList>
            <consortium name="Ensembl"/>
        </authorList>
    </citation>
    <scope>IDENTIFICATION</scope>
</reference>
<evidence type="ECO:0000259" key="3">
    <source>
        <dbReference type="PROSITE" id="PS50168"/>
    </source>
</evidence>
<dbReference type="Pfam" id="PF00531">
    <property type="entry name" value="Death"/>
    <property type="match status" value="1"/>
</dbReference>
<dbReference type="STRING" id="41447.ENSSDUP00000017698"/>
<dbReference type="FunFam" id="1.10.533.10:FF:000059">
    <property type="entry name" value="Fas-associated via death domain"/>
    <property type="match status" value="1"/>
</dbReference>
<accession>A0A3B4UHK3</accession>
<name>A0A3B4UHK3_SERDU</name>
<dbReference type="Pfam" id="PF01335">
    <property type="entry name" value="DED"/>
    <property type="match status" value="1"/>
</dbReference>
<dbReference type="InterPro" id="IPR011029">
    <property type="entry name" value="DEATH-like_dom_sf"/>
</dbReference>
<dbReference type="PROSITE" id="PS50017">
    <property type="entry name" value="DEATH_DOMAIN"/>
    <property type="match status" value="1"/>
</dbReference>
<dbReference type="Gene3D" id="1.10.533.10">
    <property type="entry name" value="Death Domain, Fas"/>
    <property type="match status" value="2"/>
</dbReference>
<dbReference type="PROSITE" id="PS50168">
    <property type="entry name" value="DED"/>
    <property type="match status" value="1"/>
</dbReference>
<dbReference type="CDD" id="cd08336">
    <property type="entry name" value="DED_FADD"/>
    <property type="match status" value="1"/>
</dbReference>
<dbReference type="KEGG" id="sdu:111218782"/>
<proteinExistence type="predicted"/>
<evidence type="ECO:0000259" key="2">
    <source>
        <dbReference type="PROSITE" id="PS50017"/>
    </source>
</evidence>
<dbReference type="GeneID" id="111218782"/>
<dbReference type="RefSeq" id="XP_022596977.1">
    <property type="nucleotide sequence ID" value="XM_022741256.1"/>
</dbReference>
<evidence type="ECO:0000256" key="1">
    <source>
        <dbReference type="SAM" id="MobiDB-lite"/>
    </source>
</evidence>
<reference evidence="4" key="2">
    <citation type="submission" date="2025-09" db="UniProtKB">
        <authorList>
            <consortium name="Ensembl"/>
        </authorList>
    </citation>
    <scope>IDENTIFICATION</scope>
</reference>
<dbReference type="Proteomes" id="UP000261420">
    <property type="component" value="Unplaced"/>
</dbReference>
<feature type="region of interest" description="Disordered" evidence="1">
    <location>
        <begin position="80"/>
        <end position="99"/>
    </location>
</feature>
<dbReference type="PANTHER" id="PTHR15077:SF10">
    <property type="entry name" value="FAS-ASSOCIATED DEATH DOMAIN PROTEIN"/>
    <property type="match status" value="1"/>
</dbReference>
<keyword evidence="5" id="KW-1185">Reference proteome</keyword>
<dbReference type="AlphaFoldDB" id="A0A3B4UHK3"/>
<sequence>MSSSDLKPVLLKISDQLSSENLDKMKFLCGDMIGKKDLEKVTTGSKLFLLLMERGKLGPDNTECLSKLLTDIERKDLSDKLHGLDGESGDRRDQPDDTERAKLDITTEVIAENLGRSWRKLGRKLGLNEIKLESINRRHPTDLEETVVELLKEWRKSQGAQARVEQLIEALRLCQFNLTADKVEDKLKKIHRSDETEINSE</sequence>
<evidence type="ECO:0000313" key="4">
    <source>
        <dbReference type="Ensembl" id="ENSSDUP00000017698.1"/>
    </source>
</evidence>
<dbReference type="GO" id="GO:0097191">
    <property type="term" value="P:extrinsic apoptotic signaling pathway"/>
    <property type="evidence" value="ECO:0007669"/>
    <property type="project" value="TreeGrafter"/>
</dbReference>
<dbReference type="SMART" id="SM00031">
    <property type="entry name" value="DED"/>
    <property type="match status" value="1"/>
</dbReference>
<dbReference type="GO" id="GO:0005123">
    <property type="term" value="F:death receptor binding"/>
    <property type="evidence" value="ECO:0007669"/>
    <property type="project" value="TreeGrafter"/>
</dbReference>
<dbReference type="GO" id="GO:0043065">
    <property type="term" value="P:positive regulation of apoptotic process"/>
    <property type="evidence" value="ECO:0007669"/>
    <property type="project" value="Ensembl"/>
</dbReference>
<dbReference type="SMART" id="SM00005">
    <property type="entry name" value="DEATH"/>
    <property type="match status" value="1"/>
</dbReference>
<dbReference type="SUPFAM" id="SSF47986">
    <property type="entry name" value="DEATH domain"/>
    <property type="match status" value="1"/>
</dbReference>
<dbReference type="GO" id="GO:0031265">
    <property type="term" value="C:CD95 death-inducing signaling complex"/>
    <property type="evidence" value="ECO:0007669"/>
    <property type="project" value="TreeGrafter"/>
</dbReference>
<organism evidence="4 5">
    <name type="scientific">Seriola dumerili</name>
    <name type="common">Greater amberjack</name>
    <name type="synonym">Caranx dumerili</name>
    <dbReference type="NCBI Taxonomy" id="41447"/>
    <lineage>
        <taxon>Eukaryota</taxon>
        <taxon>Metazoa</taxon>
        <taxon>Chordata</taxon>
        <taxon>Craniata</taxon>
        <taxon>Vertebrata</taxon>
        <taxon>Euteleostomi</taxon>
        <taxon>Actinopterygii</taxon>
        <taxon>Neopterygii</taxon>
        <taxon>Teleostei</taxon>
        <taxon>Neoteleostei</taxon>
        <taxon>Acanthomorphata</taxon>
        <taxon>Carangaria</taxon>
        <taxon>Carangiformes</taxon>
        <taxon>Carangidae</taxon>
        <taxon>Seriola</taxon>
    </lineage>
</organism>
<dbReference type="InterPro" id="IPR001875">
    <property type="entry name" value="DED_dom"/>
</dbReference>
<feature type="domain" description="DED" evidence="3">
    <location>
        <begin position="5"/>
        <end position="83"/>
    </location>
</feature>